<comment type="caution">
    <text evidence="7">The sequence shown here is derived from an EMBL/GenBank/DDBJ whole genome shotgun (WGS) entry which is preliminary data.</text>
</comment>
<dbReference type="PROSITE" id="PS51125">
    <property type="entry name" value="NHL"/>
    <property type="match status" value="1"/>
</dbReference>
<dbReference type="RefSeq" id="WP_184215441.1">
    <property type="nucleotide sequence ID" value="NZ_JACHIP010000002.1"/>
</dbReference>
<dbReference type="Gene3D" id="3.30.160.710">
    <property type="match status" value="1"/>
</dbReference>
<name>A0A7W7ZBT2_9BACT</name>
<dbReference type="Gene3D" id="2.60.40.10">
    <property type="entry name" value="Immunoglobulins"/>
    <property type="match status" value="6"/>
</dbReference>
<dbReference type="Pfam" id="PF16640">
    <property type="entry name" value="Big_3_5"/>
    <property type="match status" value="3"/>
</dbReference>
<dbReference type="InterPro" id="IPR041286">
    <property type="entry name" value="MBG_2"/>
</dbReference>
<keyword evidence="2" id="KW-0677">Repeat</keyword>
<evidence type="ECO:0000259" key="6">
    <source>
        <dbReference type="Pfam" id="PF18676"/>
    </source>
</evidence>
<evidence type="ECO:0000256" key="4">
    <source>
        <dbReference type="SAM" id="SignalP"/>
    </source>
</evidence>
<dbReference type="PANTHER" id="PTHR46580">
    <property type="entry name" value="SENSOR KINASE-RELATED"/>
    <property type="match status" value="1"/>
</dbReference>
<proteinExistence type="predicted"/>
<protein>
    <submittedName>
        <fullName evidence="7">Uncharacterized protein</fullName>
    </submittedName>
</protein>
<dbReference type="InterPro" id="IPR013783">
    <property type="entry name" value="Ig-like_fold"/>
</dbReference>
<feature type="domain" description="Bacterial Ig-like" evidence="5">
    <location>
        <begin position="667"/>
        <end position="760"/>
    </location>
</feature>
<evidence type="ECO:0000256" key="3">
    <source>
        <dbReference type="PROSITE-ProRule" id="PRU00504"/>
    </source>
</evidence>
<sequence length="1983" mass="198096">MRNLSCSKIETPGAMLFCGAVLLAVLSGVAEAATPAVTGAPTTISTAGQSVTMISRDGSRREFTRQIKVSTRETPKAVPASTSSKAKKAAPAARIVSGNGRLKPNLVPGYPGAVINSQSFGSTVVGGTSSTITLSYPYPTGVTSQTLTFAAGLNGFAGQATCNYPSACTAPLAFTPVYPGLTTNAVISKDQNGNVIYETLLYATGTASQLGFDLGDLSVTTGITNQPDHVAVGPDGNYYITDASQNAVYKYTTSSGSSAQLDISGLGTPGGMAIDGAGTLYIADRTHNTIVAYNEAFGTPTTVTTSILSIPNGVGVDGMGAVYVADTGNNRIIKIDNQGTETTLASGIGSPTSLAVDALGNVFYVDDQNGGEVTKLPMGGGTGVSIATGLGTLYDIAVDAGERLYISTSNGDTLISPDGAIINYGGGSNYGMAVDLAGNVITTQPGSSGGLAITNRAASNFILTTQVGTTTTGGDTISNTGNMPLTLSNLSISGTVFTKDSASGCVNGSVIQPGQKCDFSVDFAPPAAQSYQETYTATSNSLNVTTSTNGDVLAGYGTGVPTAESLTIYPNPVITGQSVEFIGTVSRTGTGVSGTTNGSTNFYDGTTLLGTVSQANGPSYAMYFTSTLAAGTHSITAKYSGDSINASSTSPAQTLLVTAGATSTTTLTSTPNTPRQGQAVKFQVVVAAGTTTSTPPTPTGTVTLTNTATTPATVLGTATLAGDGTGTLRYSTLPVGNASVVATYNGDANYGTSESAVDSFGVAAALQPVTTLTVSPTTVTYQTPVLLSATVKSGDSNLGYGQVYFCDAAATQCGLTANLGIAQIGIDTPATLKLAPGTIGTHNFTANFVPLPGMLASQSSPQTVTVTGKYPSTTSFTTTGSGGNYSATGTVVSIGSNTVAPTGMVSFLDTNNSNAVLGSVGLGAGAVEFSAVSPAGSPNTTGSGSYAQAAGDFNGDGFQDLAVGNYEENTISILLGKGDGTFQPEVKYSVGSEPERVLVADLNGDGFLDLIVANTGGGSIGVLLGNGDGTFQAQVNYECASPVGLGVLDINGDGYPDVVAGDYYSNTMSVLLGNKDGTLQQAVSYPTGNTPQTLAEGDFNGDGLLDVAVGNNGDNTVGIFLGNGDGTFQQMVTYAVGTGPQGVQTGDFNGDGKLDLAVTNHEDGTISVLLGNGDGTFQTQVTYVVGGQPVGLVIADFNGDGKEDISVGNTTQSSLTESILLGNGDGTFQTQLTYPTGNFPYGESAADFNGDGYPDIGISNFSDGTATVLLSQVTETAMGMRNLTIGGSSDTQHAVEASYAGDTNVSASVSETTNLAGGGTTTGAQSTTTLVITPTAARVGQNVAFAVQVTGLSPAPSGTVMLMNTAVTPASVLATITLDGNGAGSFSTTSLAAGTYSVIASYGGDANYQASASAAQTLTIAKTAQTITFGALGNKTYGAAPFTLTATASSSLAVTFTVTGPATVTGSTVTITGVGQVVVTAAQAGNATYAAATSVSQSFTVTKAVLTATAANLSRAFGAANPTLTYATAGFVNGDTAAVISGTATLATTATTTSPAGTYPITFATQALTATNYSFTYVPGTLTVHGGAAQTITFPTILNHIVGDAPFTLSATASSGLAVSYAVTSGPATITGSVVTLTGAGTVTIQATQTGDTTYAAATPVSQSFTVATAAVPTLSGISPVGAVAGSAATTVALTGANFTTTDAVFVNSTMLTTTYTSTTTLTAVIPANLLTSAGALSLTVTDTASGKTSAASSFAVEVAPVVVFTGPSMAASGDQPVVTFQLKQPYAVPINCLLTLTFVPATSTGIDDPAVQFSSGGRTINVTLPASSTTTPDVQFQAGTVAGTVTVALTITADDVNVTPASVTPVVVTLPTVVPQIAAAKSASTTSALTVTVTGFSNTREVKSAIFHFTPTPGNTISNPDVTIDVTSIFATWYSNPMSTTYGSIFTYTQPFNLSEDATTIQGVTVTLVNAVGNSVVTTAAQ</sequence>
<dbReference type="CDD" id="cd05819">
    <property type="entry name" value="NHL"/>
    <property type="match status" value="1"/>
</dbReference>
<dbReference type="Pfam" id="PF01436">
    <property type="entry name" value="NHL"/>
    <property type="match status" value="1"/>
</dbReference>
<feature type="domain" description="MBG" evidence="6">
    <location>
        <begin position="1506"/>
        <end position="1583"/>
    </location>
</feature>
<feature type="domain" description="Bacterial Ig-like" evidence="5">
    <location>
        <begin position="566"/>
        <end position="658"/>
    </location>
</feature>
<dbReference type="EMBL" id="JACHIP010000002">
    <property type="protein sequence ID" value="MBB5057010.1"/>
    <property type="molecule type" value="Genomic_DNA"/>
</dbReference>
<dbReference type="SUPFAM" id="SSF63825">
    <property type="entry name" value="YWTD domain"/>
    <property type="match status" value="1"/>
</dbReference>
<dbReference type="Pfam" id="PF18676">
    <property type="entry name" value="MBG_2"/>
    <property type="match status" value="1"/>
</dbReference>
<dbReference type="Proteomes" id="UP000540989">
    <property type="component" value="Unassembled WGS sequence"/>
</dbReference>
<dbReference type="Gene3D" id="2.120.10.30">
    <property type="entry name" value="TolB, C-terminal domain"/>
    <property type="match status" value="1"/>
</dbReference>
<keyword evidence="1 4" id="KW-0732">Signal</keyword>
<feature type="domain" description="Bacterial Ig-like" evidence="5">
    <location>
        <begin position="1332"/>
        <end position="1420"/>
    </location>
</feature>
<dbReference type="Pfam" id="PF13517">
    <property type="entry name" value="FG-GAP_3"/>
    <property type="match status" value="2"/>
</dbReference>
<dbReference type="Gene3D" id="2.30.30.100">
    <property type="match status" value="6"/>
</dbReference>
<accession>A0A7W7ZBT2</accession>
<dbReference type="SUPFAM" id="SSF69318">
    <property type="entry name" value="Integrin alpha N-terminal domain"/>
    <property type="match status" value="2"/>
</dbReference>
<evidence type="ECO:0000256" key="2">
    <source>
        <dbReference type="ARBA" id="ARBA00022737"/>
    </source>
</evidence>
<evidence type="ECO:0000259" key="5">
    <source>
        <dbReference type="Pfam" id="PF16640"/>
    </source>
</evidence>
<dbReference type="InterPro" id="IPR013517">
    <property type="entry name" value="FG-GAP"/>
</dbReference>
<dbReference type="PANTHER" id="PTHR46580:SF4">
    <property type="entry name" value="ATP_GTP-BINDING PROTEIN"/>
    <property type="match status" value="1"/>
</dbReference>
<dbReference type="InterPro" id="IPR028994">
    <property type="entry name" value="Integrin_alpha_N"/>
</dbReference>
<dbReference type="InterPro" id="IPR032109">
    <property type="entry name" value="Big_3_5"/>
</dbReference>
<reference evidence="7 8" key="1">
    <citation type="submission" date="2020-08" db="EMBL/GenBank/DDBJ databases">
        <title>Genomic Encyclopedia of Type Strains, Phase IV (KMG-V): Genome sequencing to study the core and pangenomes of soil and plant-associated prokaryotes.</title>
        <authorList>
            <person name="Whitman W."/>
        </authorList>
    </citation>
    <scope>NUCLEOTIDE SEQUENCE [LARGE SCALE GENOMIC DNA]</scope>
    <source>
        <strain evidence="7 8">M8UP14</strain>
    </source>
</reference>
<dbReference type="InterPro" id="IPR001258">
    <property type="entry name" value="NHL_repeat"/>
</dbReference>
<dbReference type="InterPro" id="IPR011042">
    <property type="entry name" value="6-blade_b-propeller_TolB-like"/>
</dbReference>
<feature type="signal peptide" evidence="4">
    <location>
        <begin position="1"/>
        <end position="32"/>
    </location>
</feature>
<evidence type="ECO:0000256" key="1">
    <source>
        <dbReference type="ARBA" id="ARBA00022729"/>
    </source>
</evidence>
<feature type="repeat" description="NHL" evidence="3">
    <location>
        <begin position="308"/>
        <end position="338"/>
    </location>
</feature>
<evidence type="ECO:0000313" key="8">
    <source>
        <dbReference type="Proteomes" id="UP000540989"/>
    </source>
</evidence>
<evidence type="ECO:0000313" key="7">
    <source>
        <dbReference type="EMBL" id="MBB5057010.1"/>
    </source>
</evidence>
<organism evidence="7 8">
    <name type="scientific">Granulicella aggregans</name>
    <dbReference type="NCBI Taxonomy" id="474949"/>
    <lineage>
        <taxon>Bacteria</taxon>
        <taxon>Pseudomonadati</taxon>
        <taxon>Acidobacteriota</taxon>
        <taxon>Terriglobia</taxon>
        <taxon>Terriglobales</taxon>
        <taxon>Acidobacteriaceae</taxon>
        <taxon>Granulicella</taxon>
    </lineage>
</organism>
<keyword evidence="8" id="KW-1185">Reference proteome</keyword>
<dbReference type="SUPFAM" id="SSF81296">
    <property type="entry name" value="E set domains"/>
    <property type="match status" value="1"/>
</dbReference>
<gene>
    <name evidence="7" type="ORF">HDF16_001695</name>
</gene>
<dbReference type="InterPro" id="IPR014756">
    <property type="entry name" value="Ig_E-set"/>
</dbReference>
<feature type="chain" id="PRO_5031272324" evidence="4">
    <location>
        <begin position="33"/>
        <end position="1983"/>
    </location>
</feature>